<dbReference type="InterPro" id="IPR051531">
    <property type="entry name" value="N-acetyltransferase"/>
</dbReference>
<keyword evidence="2" id="KW-0012">Acyltransferase</keyword>
<reference evidence="5 6" key="1">
    <citation type="submission" date="2010-08" db="EMBL/GenBank/DDBJ databases">
        <authorList>
            <consortium name="US DOE Joint Genome Institute (JGI-PGF)"/>
            <person name="Lucas S."/>
            <person name="Copeland A."/>
            <person name="Lapidus A."/>
            <person name="Cheng J.-F."/>
            <person name="Bruce D."/>
            <person name="Goodwin L."/>
            <person name="Pitluck S."/>
            <person name="Land M.L."/>
            <person name="Hauser L."/>
            <person name="Chang Y.-J."/>
            <person name="Anderson I.J."/>
            <person name="Johnson E."/>
            <person name="Mulhopadhyay B."/>
            <person name="Kyrpides N."/>
            <person name="Woyke T.J."/>
        </authorList>
    </citation>
    <scope>NUCLEOTIDE SEQUENCE [LARGE SCALE GENOMIC DNA]</scope>
    <source>
        <strain evidence="5 6">6</strain>
    </source>
</reference>
<feature type="domain" description="N-acetyltransferase" evidence="4">
    <location>
        <begin position="184"/>
        <end position="341"/>
    </location>
</feature>
<name>I5AX76_EUBC6</name>
<dbReference type="PANTHER" id="PTHR43792:SF8">
    <property type="entry name" value="[RIBOSOMAL PROTEIN US5]-ALANINE N-ACETYLTRANSFERASE"/>
    <property type="match status" value="1"/>
</dbReference>
<dbReference type="GO" id="GO:0016747">
    <property type="term" value="F:acyltransferase activity, transferring groups other than amino-acyl groups"/>
    <property type="evidence" value="ECO:0007669"/>
    <property type="project" value="InterPro"/>
</dbReference>
<dbReference type="Pfam" id="PF13302">
    <property type="entry name" value="Acetyltransf_3"/>
    <property type="match status" value="1"/>
</dbReference>
<dbReference type="SUPFAM" id="SSF52540">
    <property type="entry name" value="P-loop containing nucleoside triphosphate hydrolases"/>
    <property type="match status" value="1"/>
</dbReference>
<dbReference type="InterPro" id="IPR000182">
    <property type="entry name" value="GNAT_dom"/>
</dbReference>
<dbReference type="AlphaFoldDB" id="I5AX76"/>
<dbReference type="eggNOG" id="COG1670">
    <property type="taxonomic scope" value="Bacteria"/>
</dbReference>
<sequence length="356" mass="41217">MIVIITGASHTGKTVLAQRMLEKYKYPYVSIDHLKMGLIRSGNTNLTPEDDDELVGYLWPIVREMIKTAIENRQNLIVEGCYIPFDWRKGFDSDYLSEIRFICLAMTDAYIDAHFDDIHDHGSDIENRLDDSGCTAENLKEDNRKIIEGFSKAGEQIILIDTDYESPISDLFEENEKMLRTERLILRRWKESDAEDLYKYASDPDVGPIAGWPAHHSIEESRDVIKNVFNGKEAYAICLKEDSKAIGAIELKLNGHTDMTDRDDECEMGYWLGKPFWGQGIMPEAVREMLRHAFEDCGMQKVWIGYYEGNNKSKRVQEKCGFKYQWRSEDVDVPLMHEKRTGHVSLMTKEDWMAEQ</sequence>
<dbReference type="Gene3D" id="3.40.50.300">
    <property type="entry name" value="P-loop containing nucleotide triphosphate hydrolases"/>
    <property type="match status" value="1"/>
</dbReference>
<dbReference type="InterPro" id="IPR016181">
    <property type="entry name" value="Acyl_CoA_acyltransferase"/>
</dbReference>
<keyword evidence="5" id="KW-0687">Ribonucleoprotein</keyword>
<dbReference type="SUPFAM" id="SSF55729">
    <property type="entry name" value="Acyl-CoA N-acyltransferases (Nat)"/>
    <property type="match status" value="1"/>
</dbReference>
<gene>
    <name evidence="5" type="ORF">EubceDRAFT1_2695</name>
</gene>
<evidence type="ECO:0000259" key="4">
    <source>
        <dbReference type="PROSITE" id="PS51186"/>
    </source>
</evidence>
<dbReference type="eggNOG" id="COG3265">
    <property type="taxonomic scope" value="Bacteria"/>
</dbReference>
<protein>
    <submittedName>
        <fullName evidence="5">Acetyltransferase, ribosomal protein N-acetylase</fullName>
    </submittedName>
</protein>
<dbReference type="Proteomes" id="UP000005753">
    <property type="component" value="Chromosome"/>
</dbReference>
<dbReference type="STRING" id="633697.EubceDRAFT1_2695"/>
<dbReference type="PANTHER" id="PTHR43792">
    <property type="entry name" value="GNAT FAMILY, PUTATIVE (AFU_ORTHOLOGUE AFUA_3G00765)-RELATED-RELATED"/>
    <property type="match status" value="1"/>
</dbReference>
<dbReference type="PROSITE" id="PS51186">
    <property type="entry name" value="GNAT"/>
    <property type="match status" value="1"/>
</dbReference>
<accession>I5AX76</accession>
<evidence type="ECO:0000256" key="1">
    <source>
        <dbReference type="ARBA" id="ARBA00022679"/>
    </source>
</evidence>
<evidence type="ECO:0000313" key="5">
    <source>
        <dbReference type="EMBL" id="EIM58399.1"/>
    </source>
</evidence>
<evidence type="ECO:0000256" key="2">
    <source>
        <dbReference type="ARBA" id="ARBA00023315"/>
    </source>
</evidence>
<dbReference type="GO" id="GO:0005840">
    <property type="term" value="C:ribosome"/>
    <property type="evidence" value="ECO:0007669"/>
    <property type="project" value="UniProtKB-KW"/>
</dbReference>
<evidence type="ECO:0000256" key="3">
    <source>
        <dbReference type="ARBA" id="ARBA00038502"/>
    </source>
</evidence>
<evidence type="ECO:0000313" key="6">
    <source>
        <dbReference type="Proteomes" id="UP000005753"/>
    </source>
</evidence>
<dbReference type="HOGENOM" id="CLU_777888_0_0_9"/>
<dbReference type="EMBL" id="CM001487">
    <property type="protein sequence ID" value="EIM58399.1"/>
    <property type="molecule type" value="Genomic_DNA"/>
</dbReference>
<keyword evidence="5" id="KW-0689">Ribosomal protein</keyword>
<keyword evidence="6" id="KW-1185">Reference proteome</keyword>
<dbReference type="Gene3D" id="3.40.630.30">
    <property type="match status" value="1"/>
</dbReference>
<comment type="similarity">
    <text evidence="3">Belongs to the acetyltransferase family. RimJ subfamily.</text>
</comment>
<reference evidence="5 6" key="2">
    <citation type="submission" date="2012-02" db="EMBL/GenBank/DDBJ databases">
        <title>Improved High-Quality Draft sequence of Eubacterium cellulosolvens 6.</title>
        <authorList>
            <consortium name="US DOE Joint Genome Institute"/>
            <person name="Lucas S."/>
            <person name="Han J."/>
            <person name="Lapidus A."/>
            <person name="Cheng J.-F."/>
            <person name="Goodwin L."/>
            <person name="Pitluck S."/>
            <person name="Peters L."/>
            <person name="Mikhailova N."/>
            <person name="Gu W."/>
            <person name="Detter J.C."/>
            <person name="Han C."/>
            <person name="Tapia R."/>
            <person name="Land M."/>
            <person name="Hauser L."/>
            <person name="Kyrpides N."/>
            <person name="Ivanova N."/>
            <person name="Pagani I."/>
            <person name="Johnson E."/>
            <person name="Mukhopadhyay B."/>
            <person name="Anderson I."/>
            <person name="Woyke T."/>
        </authorList>
    </citation>
    <scope>NUCLEOTIDE SEQUENCE [LARGE SCALE GENOMIC DNA]</scope>
    <source>
        <strain evidence="5 6">6</strain>
    </source>
</reference>
<organism evidence="5 6">
    <name type="scientific">Eubacterium cellulosolvens (strain ATCC 43171 / JCM 9499 / 6)</name>
    <name type="common">Cillobacterium cellulosolvens</name>
    <dbReference type="NCBI Taxonomy" id="633697"/>
    <lineage>
        <taxon>Bacteria</taxon>
        <taxon>Bacillati</taxon>
        <taxon>Bacillota</taxon>
        <taxon>Clostridia</taxon>
        <taxon>Eubacteriales</taxon>
        <taxon>Eubacteriaceae</taxon>
        <taxon>Eubacterium</taxon>
    </lineage>
</organism>
<proteinExistence type="inferred from homology"/>
<keyword evidence="1 5" id="KW-0808">Transferase</keyword>
<dbReference type="InterPro" id="IPR027417">
    <property type="entry name" value="P-loop_NTPase"/>
</dbReference>